<feature type="transmembrane region" description="Helical" evidence="10">
    <location>
        <begin position="49"/>
        <end position="72"/>
    </location>
</feature>
<feature type="domain" description="G-protein coupled receptors family 1 profile" evidence="11">
    <location>
        <begin position="29"/>
        <end position="393"/>
    </location>
</feature>
<accession>A0A8B7Y298</accession>
<dbReference type="OMA" id="IRCFWEP"/>
<dbReference type="GO" id="GO:0007218">
    <property type="term" value="P:neuropeptide signaling pathway"/>
    <property type="evidence" value="ECO:0007669"/>
    <property type="project" value="TreeGrafter"/>
</dbReference>
<gene>
    <name evidence="13" type="primary">LOC110977119</name>
</gene>
<keyword evidence="2" id="KW-1003">Cell membrane</keyword>
<feature type="transmembrane region" description="Helical" evidence="10">
    <location>
        <begin position="347"/>
        <end position="368"/>
    </location>
</feature>
<feature type="transmembrane region" description="Helical" evidence="10">
    <location>
        <begin position="374"/>
        <end position="396"/>
    </location>
</feature>
<keyword evidence="5" id="KW-0297">G-protein coupled receptor</keyword>
<dbReference type="GO" id="GO:0008528">
    <property type="term" value="F:G protein-coupled peptide receptor activity"/>
    <property type="evidence" value="ECO:0007669"/>
    <property type="project" value="TreeGrafter"/>
</dbReference>
<evidence type="ECO:0000256" key="9">
    <source>
        <dbReference type="SAM" id="MobiDB-lite"/>
    </source>
</evidence>
<keyword evidence="6 10" id="KW-0472">Membrane</keyword>
<dbReference type="InterPro" id="IPR000276">
    <property type="entry name" value="GPCR_Rhodpsn"/>
</dbReference>
<dbReference type="PRINTS" id="PR00237">
    <property type="entry name" value="GPCRRHODOPSN"/>
</dbReference>
<comment type="subcellular location">
    <subcellularLocation>
        <location evidence="1">Cell membrane</location>
        <topology evidence="1">Multi-pass membrane protein</topology>
    </subcellularLocation>
</comment>
<evidence type="ECO:0000313" key="12">
    <source>
        <dbReference type="Proteomes" id="UP000694845"/>
    </source>
</evidence>
<evidence type="ECO:0000256" key="1">
    <source>
        <dbReference type="ARBA" id="ARBA00004651"/>
    </source>
</evidence>
<dbReference type="AlphaFoldDB" id="A0A8B7Y298"/>
<dbReference type="PROSITE" id="PS50262">
    <property type="entry name" value="G_PROTEIN_RECEP_F1_2"/>
    <property type="match status" value="1"/>
</dbReference>
<evidence type="ECO:0000259" key="11">
    <source>
        <dbReference type="PROSITE" id="PS50262"/>
    </source>
</evidence>
<protein>
    <submittedName>
        <fullName evidence="13">Uncharacterized protein LOC110977119</fullName>
    </submittedName>
</protein>
<feature type="compositionally biased region" description="Low complexity" evidence="9">
    <location>
        <begin position="322"/>
        <end position="336"/>
    </location>
</feature>
<evidence type="ECO:0000256" key="7">
    <source>
        <dbReference type="ARBA" id="ARBA00023170"/>
    </source>
</evidence>
<dbReference type="RefSeq" id="XP_022086652.1">
    <property type="nucleotide sequence ID" value="XM_022230960.1"/>
</dbReference>
<name>A0A8B7Y298_ACAPL</name>
<evidence type="ECO:0000256" key="5">
    <source>
        <dbReference type="ARBA" id="ARBA00023040"/>
    </source>
</evidence>
<dbReference type="OrthoDB" id="10585835at2759"/>
<reference evidence="13" key="1">
    <citation type="submission" date="2025-08" db="UniProtKB">
        <authorList>
            <consortium name="RefSeq"/>
        </authorList>
    </citation>
    <scope>IDENTIFICATION</scope>
</reference>
<sequence length="434" mass="48402">MAESGAVHAFAGWLLPFFDGLMFAIGLPGNLVVLRVFSDRQSHRPSHVLLVGLLAADLLVCLCRMVILYLSLAHNSSLQDGLAALRCRISDGSLFFSVCTTMFLLTAVSLDHYAVFCRPIIKLRVTVPKTRFLLALCFLAALALSTATPLFATYELVEESHFCRVTSLRWLSDLRFYFLLGLSAVAFSVNAWLYVGISRAIKHRVRVGNDGRSNRSCLSLISGVTPVRLTVPQISSLMDSPPPALPLRPSAYNQEVAITSQDEPPCCSSSSGSKAANLVSETSSATCHELRDGMAPPKKVRFDDPWSRTDRRSENPLPGLKSSSSSPSSSSPTTSDSNTARMMFAKMLVFSLTWIPVIIFMTLEHFIFSFLDVWLEMCIHLVVVNSALNIVIFAVASRQFRSQSRDLLKAIRCFWEPRFERRRPIHLHHPYWIR</sequence>
<feature type="region of interest" description="Disordered" evidence="9">
    <location>
        <begin position="287"/>
        <end position="336"/>
    </location>
</feature>
<organism evidence="12 13">
    <name type="scientific">Acanthaster planci</name>
    <name type="common">Crown-of-thorns starfish</name>
    <dbReference type="NCBI Taxonomy" id="133434"/>
    <lineage>
        <taxon>Eukaryota</taxon>
        <taxon>Metazoa</taxon>
        <taxon>Echinodermata</taxon>
        <taxon>Eleutherozoa</taxon>
        <taxon>Asterozoa</taxon>
        <taxon>Asteroidea</taxon>
        <taxon>Valvatacea</taxon>
        <taxon>Valvatida</taxon>
        <taxon>Acanthasteridae</taxon>
        <taxon>Acanthaster</taxon>
    </lineage>
</organism>
<evidence type="ECO:0000256" key="8">
    <source>
        <dbReference type="ARBA" id="ARBA00023224"/>
    </source>
</evidence>
<feature type="transmembrane region" description="Helical" evidence="10">
    <location>
        <begin position="174"/>
        <end position="197"/>
    </location>
</feature>
<evidence type="ECO:0000256" key="2">
    <source>
        <dbReference type="ARBA" id="ARBA00022475"/>
    </source>
</evidence>
<dbReference type="PANTHER" id="PTHR24230">
    <property type="entry name" value="G-PROTEIN COUPLED RECEPTOR"/>
    <property type="match status" value="1"/>
</dbReference>
<feature type="transmembrane region" description="Helical" evidence="10">
    <location>
        <begin position="132"/>
        <end position="154"/>
    </location>
</feature>
<dbReference type="KEGG" id="aplc:110977119"/>
<keyword evidence="3 10" id="KW-0812">Transmembrane</keyword>
<evidence type="ECO:0000256" key="3">
    <source>
        <dbReference type="ARBA" id="ARBA00022692"/>
    </source>
</evidence>
<dbReference type="Proteomes" id="UP000694845">
    <property type="component" value="Unplaced"/>
</dbReference>
<dbReference type="SUPFAM" id="SSF81321">
    <property type="entry name" value="Family A G protein-coupled receptor-like"/>
    <property type="match status" value="1"/>
</dbReference>
<keyword evidence="7" id="KW-0675">Receptor</keyword>
<dbReference type="Pfam" id="PF00001">
    <property type="entry name" value="7tm_1"/>
    <property type="match status" value="1"/>
</dbReference>
<dbReference type="PANTHER" id="PTHR24230:SF75">
    <property type="entry name" value="RELAXIN FAMILY PEPTIDE RECEPTOR 3"/>
    <property type="match status" value="1"/>
</dbReference>
<dbReference type="GO" id="GO:0005886">
    <property type="term" value="C:plasma membrane"/>
    <property type="evidence" value="ECO:0007669"/>
    <property type="project" value="UniProtKB-SubCell"/>
</dbReference>
<feature type="transmembrane region" description="Helical" evidence="10">
    <location>
        <begin position="20"/>
        <end position="37"/>
    </location>
</feature>
<evidence type="ECO:0000313" key="13">
    <source>
        <dbReference type="RefSeq" id="XP_022086652.1"/>
    </source>
</evidence>
<feature type="compositionally biased region" description="Basic and acidic residues" evidence="9">
    <location>
        <begin position="300"/>
        <end position="314"/>
    </location>
</feature>
<feature type="transmembrane region" description="Helical" evidence="10">
    <location>
        <begin position="92"/>
        <end position="111"/>
    </location>
</feature>
<keyword evidence="8" id="KW-0807">Transducer</keyword>
<keyword evidence="4 10" id="KW-1133">Transmembrane helix</keyword>
<evidence type="ECO:0000256" key="6">
    <source>
        <dbReference type="ARBA" id="ARBA00023136"/>
    </source>
</evidence>
<dbReference type="GeneID" id="110977119"/>
<dbReference type="Gene3D" id="1.20.1070.10">
    <property type="entry name" value="Rhodopsin 7-helix transmembrane proteins"/>
    <property type="match status" value="2"/>
</dbReference>
<dbReference type="CDD" id="cd00637">
    <property type="entry name" value="7tm_classA_rhodopsin-like"/>
    <property type="match status" value="1"/>
</dbReference>
<evidence type="ECO:0000256" key="4">
    <source>
        <dbReference type="ARBA" id="ARBA00022989"/>
    </source>
</evidence>
<dbReference type="InterPro" id="IPR017452">
    <property type="entry name" value="GPCR_Rhodpsn_7TM"/>
</dbReference>
<proteinExistence type="predicted"/>
<evidence type="ECO:0000256" key="10">
    <source>
        <dbReference type="SAM" id="Phobius"/>
    </source>
</evidence>
<keyword evidence="12" id="KW-1185">Reference proteome</keyword>